<dbReference type="EMBL" id="AP023423">
    <property type="protein sequence ID" value="BCK87260.1"/>
    <property type="molecule type" value="Genomic_DNA"/>
</dbReference>
<keyword evidence="1" id="KW-1133">Transmembrane helix</keyword>
<reference evidence="2 3" key="1">
    <citation type="journal article" date="2022" name="Int. J. Syst. Evol. Microbiol.">
        <title>&lt;i&gt;Sideroxyarcus emersonii&lt;/i&gt; gen. nov. sp. nov., a neutrophilic, microaerobic iron- and thiosulfate-oxidizing bacterium isolated from iron-rich wetland sediment.</title>
        <authorList>
            <person name="Kato S."/>
            <person name="Itoh T."/>
            <person name="Iino T."/>
            <person name="Ohkuma M."/>
        </authorList>
    </citation>
    <scope>NUCLEOTIDE SEQUENCE [LARGE SCALE GENOMIC DNA]</scope>
    <source>
        <strain evidence="2 3">MIZ01</strain>
    </source>
</reference>
<keyword evidence="3" id="KW-1185">Reference proteome</keyword>
<feature type="transmembrane region" description="Helical" evidence="1">
    <location>
        <begin position="20"/>
        <end position="38"/>
    </location>
</feature>
<evidence type="ECO:0000313" key="3">
    <source>
        <dbReference type="Proteomes" id="UP001320326"/>
    </source>
</evidence>
<evidence type="ECO:0000313" key="2">
    <source>
        <dbReference type="EMBL" id="BCK87260.1"/>
    </source>
</evidence>
<organism evidence="2 3">
    <name type="scientific">Sideroxyarcus emersonii</name>
    <dbReference type="NCBI Taxonomy" id="2764705"/>
    <lineage>
        <taxon>Bacteria</taxon>
        <taxon>Pseudomonadati</taxon>
        <taxon>Pseudomonadota</taxon>
        <taxon>Betaproteobacteria</taxon>
        <taxon>Nitrosomonadales</taxon>
        <taxon>Gallionellaceae</taxon>
        <taxon>Sideroxyarcus</taxon>
    </lineage>
</organism>
<keyword evidence="1" id="KW-0472">Membrane</keyword>
<dbReference type="AlphaFoldDB" id="A0AAN1X975"/>
<proteinExistence type="predicted"/>
<protein>
    <submittedName>
        <fullName evidence="2">Uncharacterized protein</fullName>
    </submittedName>
</protein>
<gene>
    <name evidence="2" type="ORF">MIZ01_1032</name>
</gene>
<name>A0AAN1X975_9PROT</name>
<sequence>MDMTFKSNHGRGNLSDDDRFYAELGALALASLLLVVALG</sequence>
<evidence type="ECO:0000256" key="1">
    <source>
        <dbReference type="SAM" id="Phobius"/>
    </source>
</evidence>
<dbReference type="Proteomes" id="UP001320326">
    <property type="component" value="Chromosome"/>
</dbReference>
<keyword evidence="1" id="KW-0812">Transmembrane</keyword>
<accession>A0AAN1X975</accession>
<dbReference type="KEGG" id="seme:MIZ01_1032"/>